<dbReference type="Gene3D" id="3.20.20.80">
    <property type="entry name" value="Glycosidases"/>
    <property type="match status" value="1"/>
</dbReference>
<dbReference type="PANTHER" id="PTHR12631">
    <property type="entry name" value="ALPHA-L-IDURONIDASE"/>
    <property type="match status" value="1"/>
</dbReference>
<dbReference type="PANTHER" id="PTHR12631:SF10">
    <property type="entry name" value="BETA-XYLOSIDASE-LIKE PROTEIN-RELATED"/>
    <property type="match status" value="1"/>
</dbReference>
<dbReference type="GO" id="GO:0004553">
    <property type="term" value="F:hydrolase activity, hydrolyzing O-glycosyl compounds"/>
    <property type="evidence" value="ECO:0007669"/>
    <property type="project" value="TreeGrafter"/>
</dbReference>
<name>A0A1X7CFV6_TRICW</name>
<dbReference type="GeneID" id="95549199"/>
<evidence type="ECO:0000256" key="1">
    <source>
        <dbReference type="SAM" id="MobiDB-lite"/>
    </source>
</evidence>
<dbReference type="SUPFAM" id="SSF51445">
    <property type="entry name" value="(Trans)glycosidases"/>
    <property type="match status" value="1"/>
</dbReference>
<reference evidence="3" key="1">
    <citation type="submission" date="2017-04" db="EMBL/GenBank/DDBJ databases">
        <authorList>
            <person name="Varghese N."/>
            <person name="Submissions S."/>
        </authorList>
    </citation>
    <scope>NUCLEOTIDE SEQUENCE [LARGE SCALE GENOMIC DNA]</scope>
    <source>
        <strain evidence="3">Ballard 720</strain>
    </source>
</reference>
<dbReference type="STRING" id="28094.SAMN06295900_101325"/>
<keyword evidence="3" id="KW-1185">Reference proteome</keyword>
<dbReference type="EMBL" id="FXAH01000001">
    <property type="protein sequence ID" value="SME95674.1"/>
    <property type="molecule type" value="Genomic_DNA"/>
</dbReference>
<dbReference type="InterPro" id="IPR051923">
    <property type="entry name" value="Glycosyl_Hydrolase_39"/>
</dbReference>
<accession>A0A1X7CFV6</accession>
<dbReference type="RefSeq" id="WP_233211967.1">
    <property type="nucleotide sequence ID" value="NZ_BSQD01000001.1"/>
</dbReference>
<dbReference type="AlphaFoldDB" id="A0A1X7CFV6"/>
<evidence type="ECO:0000313" key="2">
    <source>
        <dbReference type="EMBL" id="SME95674.1"/>
    </source>
</evidence>
<dbReference type="Proteomes" id="UP000192911">
    <property type="component" value="Unassembled WGS sequence"/>
</dbReference>
<gene>
    <name evidence="2" type="ORF">SAMN06295900_101325</name>
</gene>
<dbReference type="InterPro" id="IPR017853">
    <property type="entry name" value="GH"/>
</dbReference>
<proteinExistence type="predicted"/>
<sequence length="700" mass="74171">MPSCSPILASRVARIRLRARAACRAAAEPRRIATLLVLLCTACGQDGDEDGTAIGAIPPEAANAAAVVASAPAATHGAAPVSIVCEPPSGSPAPAAAQGDMLEADTPGSDGTRMFALTKPFTVAITTRTARDGQLVWQVRDERGAVRGGGRFAITSGTKTWTLRCRASRAGYFALSAGLAPSRANSPERGGDVPEASGALPARGTRPAGIATFGVLPELGASLPPPTYARQDQHRFGGQGTNYLRPGQHCCDGDGYRPLYPALGLSWANDNRNWYMLEPKQADRFEPGVDTLAPYFRKGDIMRLIQLDGLPGWASPTGERTHSYAPVSEAQYRDYMRRVGTDSALIRTAYFPSQSSNYYQVTWEPDYTGGLPWRDTDAHFVALYRATYESIHATDPHAVVMGTANASVRENTRWLARLAPLGLGRYLDGMAIHGYYDTGCSPSHPPERLATSPNPAIAANALPASMRELRGAMVKYLKPGAKLFATETGVSYDVGTSYGPAYPSREVLFAHGAVVARTHLILLGEGADMTYIFYSSDTPDAPPGYGLFFDLSNPKGSYGSGAISPKPAAMAVAAMTRIVDGTTTIGRLNGLPAGVYGYAFQRLGGGKIVTALWAHDNDVWSASAGFSATYGVRYTLQVDDDGTSGTVTLLDAMGNPASMRYANGRIALALSEEPLYVVSANAAVARAHATAPAGYMGERR</sequence>
<evidence type="ECO:0000313" key="3">
    <source>
        <dbReference type="Proteomes" id="UP000192911"/>
    </source>
</evidence>
<organism evidence="2 3">
    <name type="scientific">Trinickia caryophylli</name>
    <name type="common">Paraburkholderia caryophylli</name>
    <dbReference type="NCBI Taxonomy" id="28094"/>
    <lineage>
        <taxon>Bacteria</taxon>
        <taxon>Pseudomonadati</taxon>
        <taxon>Pseudomonadota</taxon>
        <taxon>Betaproteobacteria</taxon>
        <taxon>Burkholderiales</taxon>
        <taxon>Burkholderiaceae</taxon>
        <taxon>Trinickia</taxon>
    </lineage>
</organism>
<feature type="region of interest" description="Disordered" evidence="1">
    <location>
        <begin position="183"/>
        <end position="204"/>
    </location>
</feature>
<protein>
    <submittedName>
        <fullName evidence="2">Uncharacterized protein</fullName>
    </submittedName>
</protein>